<keyword evidence="1" id="KW-0472">Membrane</keyword>
<reference evidence="3" key="1">
    <citation type="submission" date="2021-01" db="EMBL/GenBank/DDBJ databases">
        <authorList>
            <person name="Corre E."/>
            <person name="Pelletier E."/>
            <person name="Niang G."/>
            <person name="Scheremetjew M."/>
            <person name="Finn R."/>
            <person name="Kale V."/>
            <person name="Holt S."/>
            <person name="Cochrane G."/>
            <person name="Meng A."/>
            <person name="Brown T."/>
            <person name="Cohen L."/>
        </authorList>
    </citation>
    <scope>NUCLEOTIDE SEQUENCE</scope>
    <source>
        <strain evidence="3">GSBS06</strain>
    </source>
</reference>
<protein>
    <recommendedName>
        <fullName evidence="2">Nudix hydrolase domain-containing protein</fullName>
    </recommendedName>
</protein>
<dbReference type="PROSITE" id="PS51462">
    <property type="entry name" value="NUDIX"/>
    <property type="match status" value="1"/>
</dbReference>
<name>A0A7S3PLP5_9STRA</name>
<feature type="domain" description="Nudix hydrolase" evidence="2">
    <location>
        <begin position="136"/>
        <end position="278"/>
    </location>
</feature>
<dbReference type="PANTHER" id="PTHR43222">
    <property type="entry name" value="NUDIX HYDROLASE 23"/>
    <property type="match status" value="1"/>
</dbReference>
<dbReference type="AlphaFoldDB" id="A0A7S3PLP5"/>
<dbReference type="InterPro" id="IPR000086">
    <property type="entry name" value="NUDIX_hydrolase_dom"/>
</dbReference>
<dbReference type="Pfam" id="PF00293">
    <property type="entry name" value="NUDIX"/>
    <property type="match status" value="1"/>
</dbReference>
<evidence type="ECO:0000256" key="1">
    <source>
        <dbReference type="SAM" id="Phobius"/>
    </source>
</evidence>
<dbReference type="CDD" id="cd03424">
    <property type="entry name" value="NUDIX_ADPRase_Nudt5_UGPPase_Nudt14"/>
    <property type="match status" value="1"/>
</dbReference>
<accession>A0A7S3PLP5</accession>
<dbReference type="SUPFAM" id="SSF55811">
    <property type="entry name" value="Nudix"/>
    <property type="match status" value="1"/>
</dbReference>
<keyword evidence="1" id="KW-0812">Transmembrane</keyword>
<evidence type="ECO:0000313" key="3">
    <source>
        <dbReference type="EMBL" id="CAE0443475.1"/>
    </source>
</evidence>
<dbReference type="EMBL" id="HBIN01017773">
    <property type="protein sequence ID" value="CAE0443475.1"/>
    <property type="molecule type" value="Transcribed_RNA"/>
</dbReference>
<organism evidence="3">
    <name type="scientific">Aplanochytrium stocchinoi</name>
    <dbReference type="NCBI Taxonomy" id="215587"/>
    <lineage>
        <taxon>Eukaryota</taxon>
        <taxon>Sar</taxon>
        <taxon>Stramenopiles</taxon>
        <taxon>Bigyra</taxon>
        <taxon>Labyrinthulomycetes</taxon>
        <taxon>Thraustochytrida</taxon>
        <taxon>Thraustochytriidae</taxon>
        <taxon>Aplanochytrium</taxon>
    </lineage>
</organism>
<sequence length="310" mass="35409">MKGHSSRGATSSITGTYTGRMNTLLLWSNNDFLKGLVTGICITMTLWTVLGMNVRNCERVRYYYSNDKPGDSPTSESDNTLYLENSTRNINGQQLAKYFPVEKFRGDNVWETDKTRKRQVMFETSRLRLEMHSVEINHNKIDDWLFVEIPNQINVLVEFRGQFLVFNQTKYGLKGWSLAPVGGYIEPGETPQEAAVRELNEELQLVAGALHYLGTFRVDVNRGCGQVSLYLAANCKKIKHELLDSDDLEIHDLKSLSYKQLKESYARSAFQEVKWTATVGLGLNALAENERVYRAMSSKFKLSTKFRMIT</sequence>
<dbReference type="PANTHER" id="PTHR43222:SF2">
    <property type="entry name" value="NUDIX HYDROLASE 23, CHLOROPLASTIC"/>
    <property type="match status" value="1"/>
</dbReference>
<feature type="transmembrane region" description="Helical" evidence="1">
    <location>
        <begin position="32"/>
        <end position="54"/>
    </location>
</feature>
<dbReference type="InterPro" id="IPR015797">
    <property type="entry name" value="NUDIX_hydrolase-like_dom_sf"/>
</dbReference>
<proteinExistence type="predicted"/>
<evidence type="ECO:0000259" key="2">
    <source>
        <dbReference type="PROSITE" id="PS51462"/>
    </source>
</evidence>
<dbReference type="Gene3D" id="3.90.79.10">
    <property type="entry name" value="Nucleoside Triphosphate Pyrophosphohydrolase"/>
    <property type="match status" value="1"/>
</dbReference>
<gene>
    <name evidence="3" type="ORF">ASTO00021_LOCUS13558</name>
</gene>
<keyword evidence="1" id="KW-1133">Transmembrane helix</keyword>